<evidence type="ECO:0000313" key="1">
    <source>
        <dbReference type="EMBL" id="KAF2148506.1"/>
    </source>
</evidence>
<reference evidence="1" key="1">
    <citation type="journal article" date="2020" name="Stud. Mycol.">
        <title>101 Dothideomycetes genomes: a test case for predicting lifestyles and emergence of pathogens.</title>
        <authorList>
            <person name="Haridas S."/>
            <person name="Albert R."/>
            <person name="Binder M."/>
            <person name="Bloem J."/>
            <person name="Labutti K."/>
            <person name="Salamov A."/>
            <person name="Andreopoulos B."/>
            <person name="Baker S."/>
            <person name="Barry K."/>
            <person name="Bills G."/>
            <person name="Bluhm B."/>
            <person name="Cannon C."/>
            <person name="Castanera R."/>
            <person name="Culley D."/>
            <person name="Daum C."/>
            <person name="Ezra D."/>
            <person name="Gonzalez J."/>
            <person name="Henrissat B."/>
            <person name="Kuo A."/>
            <person name="Liang C."/>
            <person name="Lipzen A."/>
            <person name="Lutzoni F."/>
            <person name="Magnuson J."/>
            <person name="Mondo S."/>
            <person name="Nolan M."/>
            <person name="Ohm R."/>
            <person name="Pangilinan J."/>
            <person name="Park H.-J."/>
            <person name="Ramirez L."/>
            <person name="Alfaro M."/>
            <person name="Sun H."/>
            <person name="Tritt A."/>
            <person name="Yoshinaga Y."/>
            <person name="Zwiers L.-H."/>
            <person name="Turgeon B."/>
            <person name="Goodwin S."/>
            <person name="Spatafora J."/>
            <person name="Crous P."/>
            <person name="Grigoriev I."/>
        </authorList>
    </citation>
    <scope>NUCLEOTIDE SEQUENCE</scope>
    <source>
        <strain evidence="1">CBS 260.36</strain>
    </source>
</reference>
<dbReference type="EMBL" id="ML996093">
    <property type="protein sequence ID" value="KAF2148506.1"/>
    <property type="molecule type" value="Genomic_DNA"/>
</dbReference>
<name>A0A9P4IU91_9PEZI</name>
<sequence>MEQQQRQPSLDDLSDGEGFKVESKTFSLILVIRPPLVRVSREARNATRRFAVEQNIVVAGQDESIARAYDLERDLLYVDRYEKWTLVEDSVEWVERSTWISNRREGGLLPDGVRNAVLQVSVGICGGDRDGIYQALAGIDEGGGSRSLWVQKAGWVSGS</sequence>
<evidence type="ECO:0000313" key="2">
    <source>
        <dbReference type="Proteomes" id="UP000799439"/>
    </source>
</evidence>
<gene>
    <name evidence="1" type="ORF">K461DRAFT_271992</name>
</gene>
<protein>
    <submittedName>
        <fullName evidence="1">Uncharacterized protein</fullName>
    </submittedName>
</protein>
<dbReference type="Proteomes" id="UP000799439">
    <property type="component" value="Unassembled WGS sequence"/>
</dbReference>
<dbReference type="AlphaFoldDB" id="A0A9P4IU91"/>
<proteinExistence type="predicted"/>
<organism evidence="1 2">
    <name type="scientific">Myriangium duriaei CBS 260.36</name>
    <dbReference type="NCBI Taxonomy" id="1168546"/>
    <lineage>
        <taxon>Eukaryota</taxon>
        <taxon>Fungi</taxon>
        <taxon>Dikarya</taxon>
        <taxon>Ascomycota</taxon>
        <taxon>Pezizomycotina</taxon>
        <taxon>Dothideomycetes</taxon>
        <taxon>Dothideomycetidae</taxon>
        <taxon>Myriangiales</taxon>
        <taxon>Myriangiaceae</taxon>
        <taxon>Myriangium</taxon>
    </lineage>
</organism>
<keyword evidence="2" id="KW-1185">Reference proteome</keyword>
<comment type="caution">
    <text evidence="1">The sequence shown here is derived from an EMBL/GenBank/DDBJ whole genome shotgun (WGS) entry which is preliminary data.</text>
</comment>
<accession>A0A9P4IU91</accession>